<name>A0ABV6RKJ7_9GAMM</name>
<proteinExistence type="predicted"/>
<dbReference type="Proteomes" id="UP001589896">
    <property type="component" value="Unassembled WGS sequence"/>
</dbReference>
<organism evidence="1 2">
    <name type="scientific">Lysobacter korlensis</name>
    <dbReference type="NCBI Taxonomy" id="553636"/>
    <lineage>
        <taxon>Bacteria</taxon>
        <taxon>Pseudomonadati</taxon>
        <taxon>Pseudomonadota</taxon>
        <taxon>Gammaproteobacteria</taxon>
        <taxon>Lysobacterales</taxon>
        <taxon>Lysobacteraceae</taxon>
        <taxon>Lysobacter</taxon>
    </lineage>
</organism>
<dbReference type="EMBL" id="JBHLTG010000001">
    <property type="protein sequence ID" value="MFC0677505.1"/>
    <property type="molecule type" value="Genomic_DNA"/>
</dbReference>
<comment type="caution">
    <text evidence="1">The sequence shown here is derived from an EMBL/GenBank/DDBJ whole genome shotgun (WGS) entry which is preliminary data.</text>
</comment>
<accession>A0ABV6RKJ7</accession>
<evidence type="ECO:0000313" key="1">
    <source>
        <dbReference type="EMBL" id="MFC0677505.1"/>
    </source>
</evidence>
<protein>
    <submittedName>
        <fullName evidence="1">Uncharacterized protein</fullName>
    </submittedName>
</protein>
<reference evidence="1 2" key="1">
    <citation type="submission" date="2024-09" db="EMBL/GenBank/DDBJ databases">
        <authorList>
            <person name="Sun Q."/>
            <person name="Mori K."/>
        </authorList>
    </citation>
    <scope>NUCLEOTIDE SEQUENCE [LARGE SCALE GENOMIC DNA]</scope>
    <source>
        <strain evidence="1 2">KCTC 23076</strain>
    </source>
</reference>
<keyword evidence="2" id="KW-1185">Reference proteome</keyword>
<evidence type="ECO:0000313" key="2">
    <source>
        <dbReference type="Proteomes" id="UP001589896"/>
    </source>
</evidence>
<dbReference type="RefSeq" id="WP_386666090.1">
    <property type="nucleotide sequence ID" value="NZ_JBHLTG010000001.1"/>
</dbReference>
<sequence length="70" mass="7884">MSTSEWHAGVPTEPGLYAVDLGGGQRPILVHWAEGQRDWRDGAVRVPVRRWHGPLPPIPRTVRPEARAKR</sequence>
<gene>
    <name evidence="1" type="ORF">ACFFGH_06530</name>
</gene>